<comment type="caution">
    <text evidence="1">The sequence shown here is derived from an EMBL/GenBank/DDBJ whole genome shotgun (WGS) entry which is preliminary data.</text>
</comment>
<sequence>MTDLDGYLGSDGVDVDVVVVSRPANAERYRPVIDRRLAGRPVVYDAEALFFRRLERQAEVADPEARAGLLEQAAAMRALERDLASWADHMVTISEDEAGTIRPFTRAPVHVVGPRRRGAHPTASAYEARSGACLVAGWAAGPGSPNADGLRWFARDVLPRIRSQLPAFRLLVTGDDPPPDVTWAAGPAVEFVGGLPDLGELYDRVRVAISPTRFGAGVKLKTVEAVQHGVPVVCTVEAAAGLGADLAAAVWVAGDAPAFADAV</sequence>
<dbReference type="Proteomes" id="UP000437736">
    <property type="component" value="Unassembled WGS sequence"/>
</dbReference>
<feature type="non-terminal residue" evidence="1">
    <location>
        <position position="263"/>
    </location>
</feature>
<evidence type="ECO:0000313" key="2">
    <source>
        <dbReference type="Proteomes" id="UP000437736"/>
    </source>
</evidence>
<dbReference type="Gene3D" id="3.40.50.2000">
    <property type="entry name" value="Glycogen Phosphorylase B"/>
    <property type="match status" value="1"/>
</dbReference>
<dbReference type="Pfam" id="PF13692">
    <property type="entry name" value="Glyco_trans_1_4"/>
    <property type="match status" value="1"/>
</dbReference>
<name>A0ABW9QS12_9ACTN</name>
<proteinExistence type="predicted"/>
<dbReference type="SUPFAM" id="SSF53756">
    <property type="entry name" value="UDP-Glycosyltransferase/glycogen phosphorylase"/>
    <property type="match status" value="1"/>
</dbReference>
<reference evidence="1 2" key="1">
    <citation type="submission" date="2019-11" db="EMBL/GenBank/DDBJ databases">
        <title>Acidiferrimicrobium australis gen. nov., sp. nov., an acidophilic and obligately heterotrophic, member of the Actinobacteria that catalyses dissimilatory oxido- reduction of iron isolated from metal-rich acidic water in Chile.</title>
        <authorList>
            <person name="Gonzalez D."/>
            <person name="Huber K."/>
            <person name="Hedrich S."/>
            <person name="Rojas-Villalobos C."/>
            <person name="Quatrini R."/>
            <person name="Dinamarca M.A."/>
            <person name="Schwarz A."/>
            <person name="Canales C."/>
            <person name="Nancucheo I."/>
        </authorList>
    </citation>
    <scope>NUCLEOTIDE SEQUENCE [LARGE SCALE GENOMIC DNA]</scope>
    <source>
        <strain evidence="1 2">USS-CCA1</strain>
    </source>
</reference>
<accession>A0ABW9QS12</accession>
<evidence type="ECO:0000313" key="1">
    <source>
        <dbReference type="EMBL" id="MST32330.1"/>
    </source>
</evidence>
<dbReference type="EMBL" id="WJHE01000271">
    <property type="protein sequence ID" value="MST32330.1"/>
    <property type="molecule type" value="Genomic_DNA"/>
</dbReference>
<protein>
    <submittedName>
        <fullName evidence="1">Glycosyltransferase</fullName>
    </submittedName>
</protein>
<organism evidence="1 2">
    <name type="scientific">Acidiferrimicrobium australe</name>
    <dbReference type="NCBI Taxonomy" id="2664430"/>
    <lineage>
        <taxon>Bacteria</taxon>
        <taxon>Bacillati</taxon>
        <taxon>Actinomycetota</taxon>
        <taxon>Acidimicrobiia</taxon>
        <taxon>Acidimicrobiales</taxon>
        <taxon>Acidimicrobiaceae</taxon>
        <taxon>Acidiferrimicrobium</taxon>
    </lineage>
</organism>
<keyword evidence="2" id="KW-1185">Reference proteome</keyword>
<gene>
    <name evidence="1" type="ORF">GHK86_06280</name>
</gene>